<evidence type="ECO:0000256" key="4">
    <source>
        <dbReference type="ARBA" id="ARBA00022833"/>
    </source>
</evidence>
<sequence>MSSCDDISLSSSTCTTASCASSSSSEHSTHTIRQLLIEDEEHFEVIPNNHKRTTAACWKTCDFPAKKYNETSEKVVIPGFVSCKRCFYTYKYIDSSTTNLYSHGCCRNQSSDQTSITSFIQSPRSSCSSKISKKKKEELTKLCSRWVAGSMRPFQIVADPGFICIAQACINIGKESRNDTYLVANEFLPSDRTVKHELEKLVCQAAKNKALSISPDNWTDNHRGVTYMGATVHLIDEGLNYQSIDLFCVEFVEKKKTAENIYQLMEKQLLEFGLDQYMDNIYFVTDRGSNFLKAFRSNKNTTKEKITKSIDGINYTTTQIEETPKKKKSNSTKYLQASPEFEDYSQSIDDSDQLQVSYIYIYIYIIFLKEDDSEEEDDYDDDICDYTELTINQLSNNVRLVITTIKSCKSLSGLNRQLQLVQNEPENEDLDGTTTNNKHSEGRTLHQSSVVRWLSLFYLLESIKKAYASLIILLNDNRQNARIQAINMDLVNKLIDFFYPWKVVLTELQKTNEPSLFLVLPCITYLRDELASGERKEKSVFLQASFSIIRKYVYYGRRIHYGCFLHPNYKQLRGASSSQVAECYATSRQSIVHDQSSAEIILDNYRPQAKKAKIFMSTLMDKQRQQNGNGQDEVDRYISLTLGENEQYSNPLDFWKKKDNQLAFPSLFQLAKRYFSIPCSSSAVERQFSATGQIITQRRANLDPATVNDIIFLRSIENRLV</sequence>
<dbReference type="Proteomes" id="UP000663834">
    <property type="component" value="Unassembled WGS sequence"/>
</dbReference>
<dbReference type="AlphaFoldDB" id="A0A815WW71"/>
<evidence type="ECO:0000256" key="2">
    <source>
        <dbReference type="ARBA" id="ARBA00022723"/>
    </source>
</evidence>
<dbReference type="EMBL" id="CAJNOW010009024">
    <property type="protein sequence ID" value="CAF1552875.1"/>
    <property type="molecule type" value="Genomic_DNA"/>
</dbReference>
<dbReference type="Pfam" id="PF05699">
    <property type="entry name" value="Dimer_Tnp_hAT"/>
    <property type="match status" value="1"/>
</dbReference>
<dbReference type="Gene3D" id="1.10.10.1070">
    <property type="entry name" value="Zinc finger, BED domain-containing"/>
    <property type="match status" value="1"/>
</dbReference>
<keyword evidence="3" id="KW-0863">Zinc-finger</keyword>
<evidence type="ECO:0000256" key="5">
    <source>
        <dbReference type="ARBA" id="ARBA00023242"/>
    </source>
</evidence>
<dbReference type="InterPro" id="IPR008906">
    <property type="entry name" value="HATC_C_dom"/>
</dbReference>
<proteinExistence type="predicted"/>
<reference evidence="8" key="1">
    <citation type="submission" date="2021-02" db="EMBL/GenBank/DDBJ databases">
        <authorList>
            <person name="Nowell W R."/>
        </authorList>
    </citation>
    <scope>NUCLEOTIDE SEQUENCE</scope>
</reference>
<keyword evidence="2" id="KW-0479">Metal-binding</keyword>
<organism evidence="8 9">
    <name type="scientific">Rotaria magnacalcarata</name>
    <dbReference type="NCBI Taxonomy" id="392030"/>
    <lineage>
        <taxon>Eukaryota</taxon>
        <taxon>Metazoa</taxon>
        <taxon>Spiralia</taxon>
        <taxon>Gnathifera</taxon>
        <taxon>Rotifera</taxon>
        <taxon>Eurotatoria</taxon>
        <taxon>Bdelloidea</taxon>
        <taxon>Philodinida</taxon>
        <taxon>Philodinidae</taxon>
        <taxon>Rotaria</taxon>
    </lineage>
</organism>
<feature type="region of interest" description="Disordered" evidence="6">
    <location>
        <begin position="1"/>
        <end position="24"/>
    </location>
</feature>
<dbReference type="OrthoDB" id="10051975at2759"/>
<dbReference type="PANTHER" id="PTHR46481">
    <property type="entry name" value="ZINC FINGER BED DOMAIN-CONTAINING PROTEIN 4"/>
    <property type="match status" value="1"/>
</dbReference>
<keyword evidence="4" id="KW-0862">Zinc</keyword>
<dbReference type="InterPro" id="IPR012337">
    <property type="entry name" value="RNaseH-like_sf"/>
</dbReference>
<keyword evidence="5" id="KW-0539">Nucleus</keyword>
<evidence type="ECO:0000256" key="6">
    <source>
        <dbReference type="SAM" id="MobiDB-lite"/>
    </source>
</evidence>
<evidence type="ECO:0000313" key="8">
    <source>
        <dbReference type="EMBL" id="CAF1552875.1"/>
    </source>
</evidence>
<dbReference type="GO" id="GO:0008270">
    <property type="term" value="F:zinc ion binding"/>
    <property type="evidence" value="ECO:0007669"/>
    <property type="project" value="UniProtKB-KW"/>
</dbReference>
<name>A0A815WW71_9BILA</name>
<dbReference type="GO" id="GO:0046983">
    <property type="term" value="F:protein dimerization activity"/>
    <property type="evidence" value="ECO:0007669"/>
    <property type="project" value="InterPro"/>
</dbReference>
<evidence type="ECO:0000256" key="3">
    <source>
        <dbReference type="ARBA" id="ARBA00022771"/>
    </source>
</evidence>
<accession>A0A815WW71</accession>
<dbReference type="InterPro" id="IPR052035">
    <property type="entry name" value="ZnF_BED_domain_contain"/>
</dbReference>
<evidence type="ECO:0000313" key="9">
    <source>
        <dbReference type="Proteomes" id="UP000663834"/>
    </source>
</evidence>
<feature type="domain" description="HAT C-terminal dimerisation" evidence="7">
    <location>
        <begin position="634"/>
        <end position="715"/>
    </location>
</feature>
<comment type="subcellular location">
    <subcellularLocation>
        <location evidence="1">Nucleus</location>
    </subcellularLocation>
</comment>
<dbReference type="GO" id="GO:0005634">
    <property type="term" value="C:nucleus"/>
    <property type="evidence" value="ECO:0007669"/>
    <property type="project" value="UniProtKB-SubCell"/>
</dbReference>
<gene>
    <name evidence="8" type="ORF">KQP761_LOCUS17787</name>
</gene>
<dbReference type="SUPFAM" id="SSF140996">
    <property type="entry name" value="Hermes dimerisation domain"/>
    <property type="match status" value="1"/>
</dbReference>
<dbReference type="SUPFAM" id="SSF53098">
    <property type="entry name" value="Ribonuclease H-like"/>
    <property type="match status" value="1"/>
</dbReference>
<evidence type="ECO:0000256" key="1">
    <source>
        <dbReference type="ARBA" id="ARBA00004123"/>
    </source>
</evidence>
<dbReference type="PANTHER" id="PTHR46481:SF10">
    <property type="entry name" value="ZINC FINGER BED DOMAIN-CONTAINING PROTEIN 39"/>
    <property type="match status" value="1"/>
</dbReference>
<comment type="caution">
    <text evidence="8">The sequence shown here is derived from an EMBL/GenBank/DDBJ whole genome shotgun (WGS) entry which is preliminary data.</text>
</comment>
<evidence type="ECO:0000259" key="7">
    <source>
        <dbReference type="Pfam" id="PF05699"/>
    </source>
</evidence>
<protein>
    <recommendedName>
        <fullName evidence="7">HAT C-terminal dimerisation domain-containing protein</fullName>
    </recommendedName>
</protein>